<reference evidence="4" key="1">
    <citation type="submission" date="2018-05" db="EMBL/GenBank/DDBJ databases">
        <authorList>
            <person name="Lanie J.A."/>
            <person name="Ng W.-L."/>
            <person name="Kazmierczak K.M."/>
            <person name="Andrzejewski T.M."/>
            <person name="Davidsen T.M."/>
            <person name="Wayne K.J."/>
            <person name="Tettelin H."/>
            <person name="Glass J.I."/>
            <person name="Rusch D."/>
            <person name="Podicherti R."/>
            <person name="Tsui H.-C.T."/>
            <person name="Winkler M.E."/>
        </authorList>
    </citation>
    <scope>NUCLEOTIDE SEQUENCE</scope>
</reference>
<protein>
    <recommendedName>
        <fullName evidence="5">3-oxoacyl-ACP reductase</fullName>
    </recommendedName>
</protein>
<dbReference type="GO" id="GO:0005997">
    <property type="term" value="P:xylulose metabolic process"/>
    <property type="evidence" value="ECO:0007669"/>
    <property type="project" value="TreeGrafter"/>
</dbReference>
<evidence type="ECO:0000256" key="2">
    <source>
        <dbReference type="ARBA" id="ARBA00011881"/>
    </source>
</evidence>
<dbReference type="EMBL" id="UINC01001565">
    <property type="protein sequence ID" value="SUZ83764.1"/>
    <property type="molecule type" value="Genomic_DNA"/>
</dbReference>
<dbReference type="GO" id="GO:0006006">
    <property type="term" value="P:glucose metabolic process"/>
    <property type="evidence" value="ECO:0007669"/>
    <property type="project" value="TreeGrafter"/>
</dbReference>
<dbReference type="AlphaFoldDB" id="A0A381QXQ5"/>
<dbReference type="InterPro" id="IPR036291">
    <property type="entry name" value="NAD(P)-bd_dom_sf"/>
</dbReference>
<dbReference type="PANTHER" id="PTHR44252:SF3">
    <property type="entry name" value="D-ERYTHRULOSE REDUCTASE-RELATED"/>
    <property type="match status" value="1"/>
</dbReference>
<dbReference type="FunFam" id="3.40.50.720:FF:000084">
    <property type="entry name" value="Short-chain dehydrogenase reductase"/>
    <property type="match status" value="1"/>
</dbReference>
<dbReference type="InterPro" id="IPR020904">
    <property type="entry name" value="Sc_DH/Rdtase_CS"/>
</dbReference>
<name>A0A381QXQ5_9ZZZZ</name>
<dbReference type="Gene3D" id="3.40.50.720">
    <property type="entry name" value="NAD(P)-binding Rossmann-like Domain"/>
    <property type="match status" value="1"/>
</dbReference>
<evidence type="ECO:0000256" key="1">
    <source>
        <dbReference type="ARBA" id="ARBA00006484"/>
    </source>
</evidence>
<comment type="similarity">
    <text evidence="1">Belongs to the short-chain dehydrogenases/reductases (SDR) family.</text>
</comment>
<evidence type="ECO:0000313" key="4">
    <source>
        <dbReference type="EMBL" id="SUZ83764.1"/>
    </source>
</evidence>
<dbReference type="InterPro" id="IPR002347">
    <property type="entry name" value="SDR_fam"/>
</dbReference>
<gene>
    <name evidence="4" type="ORF">METZ01_LOCUS36618</name>
</gene>
<dbReference type="Pfam" id="PF13561">
    <property type="entry name" value="adh_short_C2"/>
    <property type="match status" value="1"/>
</dbReference>
<keyword evidence="3" id="KW-0521">NADP</keyword>
<evidence type="ECO:0000256" key="3">
    <source>
        <dbReference type="ARBA" id="ARBA00022857"/>
    </source>
</evidence>
<sequence length="240" mass="25595">MRALVTGAGRGLGEACAKTLADAGAELVLTSRTKKQLELVKDQIIESGGKASVHLADISSMEAVQNLKDLGPFHILVNNAGTNVPEQFCEVSEDSFDTVMELNVKSAFFVAQVVAKGMVESKIGGSIINMSSQMGIVGGRNRTVYCASKHAMEGFSKSMALDLAKHGIRVNTVCPTFIETEMTRSFLENDEFMKEVLNRIPLGYVGQPEDVAGAVLYLASNASRMVTGSSIKVDGGWTAV</sequence>
<dbReference type="InterPro" id="IPR051737">
    <property type="entry name" value="L-xylulose/Carbonyl_redctase"/>
</dbReference>
<proteinExistence type="inferred from homology"/>
<dbReference type="SUPFAM" id="SSF51735">
    <property type="entry name" value="NAD(P)-binding Rossmann-fold domains"/>
    <property type="match status" value="1"/>
</dbReference>
<dbReference type="PRINTS" id="PR00081">
    <property type="entry name" value="GDHRDH"/>
</dbReference>
<dbReference type="NCBIfam" id="NF005559">
    <property type="entry name" value="PRK07231.1"/>
    <property type="match status" value="1"/>
</dbReference>
<comment type="subunit">
    <text evidence="2">Homotetramer.</text>
</comment>
<dbReference type="PRINTS" id="PR00080">
    <property type="entry name" value="SDRFAMILY"/>
</dbReference>
<dbReference type="GO" id="GO:0004090">
    <property type="term" value="F:carbonyl reductase (NADPH) activity"/>
    <property type="evidence" value="ECO:0007669"/>
    <property type="project" value="TreeGrafter"/>
</dbReference>
<accession>A0A381QXQ5</accession>
<dbReference type="PROSITE" id="PS00061">
    <property type="entry name" value="ADH_SHORT"/>
    <property type="match status" value="1"/>
</dbReference>
<dbReference type="CDD" id="cd05233">
    <property type="entry name" value="SDR_c"/>
    <property type="match status" value="1"/>
</dbReference>
<organism evidence="4">
    <name type="scientific">marine metagenome</name>
    <dbReference type="NCBI Taxonomy" id="408172"/>
    <lineage>
        <taxon>unclassified sequences</taxon>
        <taxon>metagenomes</taxon>
        <taxon>ecological metagenomes</taxon>
    </lineage>
</organism>
<dbReference type="GO" id="GO:0050038">
    <property type="term" value="F:L-xylulose reductase (NADPH) activity"/>
    <property type="evidence" value="ECO:0007669"/>
    <property type="project" value="TreeGrafter"/>
</dbReference>
<evidence type="ECO:0008006" key="5">
    <source>
        <dbReference type="Google" id="ProtNLM"/>
    </source>
</evidence>
<dbReference type="PANTHER" id="PTHR44252">
    <property type="entry name" value="D-ERYTHRULOSE REDUCTASE"/>
    <property type="match status" value="1"/>
</dbReference>